<dbReference type="InterPro" id="IPR050432">
    <property type="entry name" value="FAD-linked_Oxidoreductases_BP"/>
</dbReference>
<evidence type="ECO:0000256" key="3">
    <source>
        <dbReference type="ARBA" id="ARBA00011928"/>
    </source>
</evidence>
<accession>A0A7I8KUE3</accession>
<dbReference type="InterPro" id="IPR015345">
    <property type="entry name" value="Cytokinin_DH_FAD/cytokin-bd"/>
</dbReference>
<dbReference type="PROSITE" id="PS51387">
    <property type="entry name" value="FAD_PCMH"/>
    <property type="match status" value="1"/>
</dbReference>
<dbReference type="EMBL" id="LR746272">
    <property type="protein sequence ID" value="CAA7401271.1"/>
    <property type="molecule type" value="Genomic_DNA"/>
</dbReference>
<evidence type="ECO:0000256" key="5">
    <source>
        <dbReference type="ARBA" id="ARBA00022827"/>
    </source>
</evidence>
<organism evidence="8 9">
    <name type="scientific">Spirodela intermedia</name>
    <name type="common">Intermediate duckweed</name>
    <dbReference type="NCBI Taxonomy" id="51605"/>
    <lineage>
        <taxon>Eukaryota</taxon>
        <taxon>Viridiplantae</taxon>
        <taxon>Streptophyta</taxon>
        <taxon>Embryophyta</taxon>
        <taxon>Tracheophyta</taxon>
        <taxon>Spermatophyta</taxon>
        <taxon>Magnoliopsida</taxon>
        <taxon>Liliopsida</taxon>
        <taxon>Araceae</taxon>
        <taxon>Lemnoideae</taxon>
        <taxon>Spirodela</taxon>
    </lineage>
</organism>
<sequence>MIACLEQRFLPESEAVAGTSSGDAQEEEWEEDLGLIRGLELHGPVEIDCATSPPSAAAAARDFGGIYRLPPVAVVWPASSEDVASVVRLAARSPRLTVAPRGNGHSIHGQAMAAGGVVLEMRPSMASLELVPGATPAVRAGAGALWDEVLEWCVGRHGLAPRSWTDYLGLTVGGTLSNGGISGQAFRFGPQTANVIELEVTRCSDLFFAALGGLGQFGVITRATIPLQPAPDMVRWMRVVYADFEHYAGDAEWLVSRAAAEAGEAFDYVEGFVLVNADDPVNGWGSVPLERGQRFDGEAVPPAAGPVLYCLEVAAYYDLRDADDSVDKKAEGLLRRLRHVRRLEFRTDVSYVGFLSRVKRAEEEARGRGIWDGAAHPWLNLLVSKGDIADFDRQVFKRILRGGVGGPMLVYPLLKSRWDPRASVALPAGEVFYLVALLRFNRPPPEGPPTEELLAQNQEVVDCCVVNGYDFKMYLPHYRSRDQWERHFGEQWPRFAKRKASYDPLAILSPGQRIFRRGQGPLGEQDN</sequence>
<dbReference type="InterPro" id="IPR016164">
    <property type="entry name" value="FAD-linked_Oxase-like_C"/>
</dbReference>
<reference evidence="8" key="1">
    <citation type="submission" date="2020-02" db="EMBL/GenBank/DDBJ databases">
        <authorList>
            <person name="Scholz U."/>
            <person name="Mascher M."/>
            <person name="Fiebig A."/>
        </authorList>
    </citation>
    <scope>NUCLEOTIDE SEQUENCE</scope>
</reference>
<gene>
    <name evidence="8" type="ORF">SI8410_09011949</name>
</gene>
<evidence type="ECO:0000256" key="2">
    <source>
        <dbReference type="ARBA" id="ARBA00005466"/>
    </source>
</evidence>
<protein>
    <recommendedName>
        <fullName evidence="3">cytokinin dehydrogenase</fullName>
        <ecNumber evidence="3">1.5.99.12</ecNumber>
    </recommendedName>
</protein>
<name>A0A7I8KUE3_SPIIN</name>
<feature type="domain" description="FAD-binding PCMH-type" evidence="7">
    <location>
        <begin position="67"/>
        <end position="230"/>
    </location>
</feature>
<keyword evidence="9" id="KW-1185">Reference proteome</keyword>
<dbReference type="Gene3D" id="3.30.465.10">
    <property type="match status" value="1"/>
</dbReference>
<keyword evidence="5" id="KW-0274">FAD</keyword>
<dbReference type="Gene3D" id="3.30.43.10">
    <property type="entry name" value="Uridine Diphospho-n-acetylenolpyruvylglucosamine Reductase, domain 2"/>
    <property type="match status" value="1"/>
</dbReference>
<proteinExistence type="inferred from homology"/>
<keyword evidence="6" id="KW-0560">Oxidoreductase</keyword>
<dbReference type="Proteomes" id="UP000663760">
    <property type="component" value="Chromosome 9"/>
</dbReference>
<dbReference type="GO" id="GO:0019139">
    <property type="term" value="F:cytokinin dehydrogenase activity"/>
    <property type="evidence" value="ECO:0007669"/>
    <property type="project" value="UniProtKB-EC"/>
</dbReference>
<dbReference type="PANTHER" id="PTHR13878:SF112">
    <property type="entry name" value="CYTOKININ DEHYDROGENASE 7"/>
    <property type="match status" value="1"/>
</dbReference>
<dbReference type="InterPro" id="IPR016166">
    <property type="entry name" value="FAD-bd_PCMH"/>
</dbReference>
<dbReference type="InterPro" id="IPR016167">
    <property type="entry name" value="FAD-bd_PCMH_sub1"/>
</dbReference>
<dbReference type="GO" id="GO:0071949">
    <property type="term" value="F:FAD binding"/>
    <property type="evidence" value="ECO:0007669"/>
    <property type="project" value="InterPro"/>
</dbReference>
<dbReference type="PANTHER" id="PTHR13878">
    <property type="entry name" value="GULONOLACTONE OXIDASE"/>
    <property type="match status" value="1"/>
</dbReference>
<dbReference type="InterPro" id="IPR006094">
    <property type="entry name" value="Oxid_FAD_bind_N"/>
</dbReference>
<dbReference type="InterPro" id="IPR016170">
    <property type="entry name" value="Cytok_DH_C_sf"/>
</dbReference>
<dbReference type="GO" id="GO:0009690">
    <property type="term" value="P:cytokinin metabolic process"/>
    <property type="evidence" value="ECO:0007669"/>
    <property type="project" value="InterPro"/>
</dbReference>
<evidence type="ECO:0000256" key="6">
    <source>
        <dbReference type="ARBA" id="ARBA00023002"/>
    </source>
</evidence>
<dbReference type="InterPro" id="IPR036318">
    <property type="entry name" value="FAD-bd_PCMH-like_sf"/>
</dbReference>
<dbReference type="SUPFAM" id="SSF56176">
    <property type="entry name" value="FAD-binding/transporter-associated domain-like"/>
    <property type="match status" value="1"/>
</dbReference>
<keyword evidence="4" id="KW-0285">Flavoprotein</keyword>
<dbReference type="AlphaFoldDB" id="A0A7I8KUE3"/>
<comment type="similarity">
    <text evidence="2">Belongs to the oxygen-dependent FAD-linked oxidoreductase family.</text>
</comment>
<evidence type="ECO:0000259" key="7">
    <source>
        <dbReference type="PROSITE" id="PS51387"/>
    </source>
</evidence>
<dbReference type="OrthoDB" id="415825at2759"/>
<evidence type="ECO:0000256" key="1">
    <source>
        <dbReference type="ARBA" id="ARBA00001974"/>
    </source>
</evidence>
<dbReference type="EC" id="1.5.99.12" evidence="3"/>
<dbReference type="InterPro" id="IPR016169">
    <property type="entry name" value="FAD-bd_PCMH_sub2"/>
</dbReference>
<dbReference type="Gene3D" id="3.40.462.10">
    <property type="entry name" value="FAD-linked oxidases, C-terminal domain"/>
    <property type="match status" value="1"/>
</dbReference>
<evidence type="ECO:0000313" key="8">
    <source>
        <dbReference type="EMBL" id="CAA7401271.1"/>
    </source>
</evidence>
<evidence type="ECO:0000256" key="4">
    <source>
        <dbReference type="ARBA" id="ARBA00022630"/>
    </source>
</evidence>
<dbReference type="SUPFAM" id="SSF55103">
    <property type="entry name" value="FAD-linked oxidases, C-terminal domain"/>
    <property type="match status" value="1"/>
</dbReference>
<dbReference type="Pfam" id="PF01565">
    <property type="entry name" value="FAD_binding_4"/>
    <property type="match status" value="1"/>
</dbReference>
<comment type="cofactor">
    <cofactor evidence="1">
        <name>FAD</name>
        <dbReference type="ChEBI" id="CHEBI:57692"/>
    </cofactor>
</comment>
<evidence type="ECO:0000313" key="9">
    <source>
        <dbReference type="Proteomes" id="UP000663760"/>
    </source>
</evidence>
<dbReference type="Pfam" id="PF09265">
    <property type="entry name" value="Cytokin-bind"/>
    <property type="match status" value="1"/>
</dbReference>